<proteinExistence type="predicted"/>
<dbReference type="InterPro" id="IPR000719">
    <property type="entry name" value="Prot_kinase_dom"/>
</dbReference>
<dbReference type="GO" id="GO:0005524">
    <property type="term" value="F:ATP binding"/>
    <property type="evidence" value="ECO:0007669"/>
    <property type="project" value="InterPro"/>
</dbReference>
<dbReference type="InterPro" id="IPR050235">
    <property type="entry name" value="CK1_Ser-Thr_kinase"/>
</dbReference>
<keyword evidence="2" id="KW-0808">Transferase</keyword>
<protein>
    <submittedName>
        <fullName evidence="2">Protein kinase domain-containing protein</fullName>
    </submittedName>
</protein>
<dbReference type="Proteomes" id="UP001201812">
    <property type="component" value="Unassembled WGS sequence"/>
</dbReference>
<dbReference type="EMBL" id="JAKKPZ010000173">
    <property type="protein sequence ID" value="KAI1699606.1"/>
    <property type="molecule type" value="Genomic_DNA"/>
</dbReference>
<dbReference type="GO" id="GO:0004672">
    <property type="term" value="F:protein kinase activity"/>
    <property type="evidence" value="ECO:0007669"/>
    <property type="project" value="InterPro"/>
</dbReference>
<dbReference type="SUPFAM" id="SSF56112">
    <property type="entry name" value="Protein kinase-like (PK-like)"/>
    <property type="match status" value="1"/>
</dbReference>
<dbReference type="SMART" id="SM00220">
    <property type="entry name" value="S_TKc"/>
    <property type="match status" value="1"/>
</dbReference>
<keyword evidence="3" id="KW-1185">Reference proteome</keyword>
<dbReference type="PANTHER" id="PTHR11909">
    <property type="entry name" value="CASEIN KINASE-RELATED"/>
    <property type="match status" value="1"/>
</dbReference>
<evidence type="ECO:0000313" key="3">
    <source>
        <dbReference type="Proteomes" id="UP001201812"/>
    </source>
</evidence>
<dbReference type="Pfam" id="PF00069">
    <property type="entry name" value="Pkinase"/>
    <property type="match status" value="1"/>
</dbReference>
<reference evidence="2" key="1">
    <citation type="submission" date="2022-01" db="EMBL/GenBank/DDBJ databases">
        <title>Genome Sequence Resource for Two Populations of Ditylenchus destructor, the Migratory Endoparasitic Phytonematode.</title>
        <authorList>
            <person name="Zhang H."/>
            <person name="Lin R."/>
            <person name="Xie B."/>
        </authorList>
    </citation>
    <scope>NUCLEOTIDE SEQUENCE</scope>
    <source>
        <strain evidence="2">BazhouSP</strain>
    </source>
</reference>
<evidence type="ECO:0000313" key="2">
    <source>
        <dbReference type="EMBL" id="KAI1699606.1"/>
    </source>
</evidence>
<dbReference type="PROSITE" id="PS50011">
    <property type="entry name" value="PROTEIN_KINASE_DOM"/>
    <property type="match status" value="1"/>
</dbReference>
<organism evidence="2 3">
    <name type="scientific">Ditylenchus destructor</name>
    <dbReference type="NCBI Taxonomy" id="166010"/>
    <lineage>
        <taxon>Eukaryota</taxon>
        <taxon>Metazoa</taxon>
        <taxon>Ecdysozoa</taxon>
        <taxon>Nematoda</taxon>
        <taxon>Chromadorea</taxon>
        <taxon>Rhabditida</taxon>
        <taxon>Tylenchina</taxon>
        <taxon>Tylenchomorpha</taxon>
        <taxon>Sphaerularioidea</taxon>
        <taxon>Anguinidae</taxon>
        <taxon>Anguininae</taxon>
        <taxon>Ditylenchus</taxon>
    </lineage>
</organism>
<sequence>MPADVQDESSYELDGDHSAMVLSRLPATNIMIKGQKSTYAVGKLIALGKFGGVYQVLQRVDGKRFAAKLEVCDVSSNALNMDYIVLKTANKLRSNSTHFCELVDRGKIEGHFKFLVMKLVGDNLHKLRLQFQECRFSAPTALRLALEMLEALEELHSFGFVHRDVKPSNFAIQEEAGKTNVYLIDFGLCRQFRNSMNGEIKPPREHTQFRGTTRYASLAAHRAEEISPKDDLESWFYVVVELMTGELPWGSHRQDEKDAVKVLKEKARIDDGLVKMLAYCPRVEFCKLLKYLDGLDYNSLPDYNLCRDLIQLAMKNNEISPNEPYDWQQLNVEDSDGQLNGEMANGH</sequence>
<feature type="domain" description="Protein kinase" evidence="1">
    <location>
        <begin position="39"/>
        <end position="347"/>
    </location>
</feature>
<accession>A0AAD4QZ70</accession>
<dbReference type="Gene3D" id="1.10.510.10">
    <property type="entry name" value="Transferase(Phosphotransferase) domain 1"/>
    <property type="match status" value="1"/>
</dbReference>
<dbReference type="InterPro" id="IPR011009">
    <property type="entry name" value="Kinase-like_dom_sf"/>
</dbReference>
<evidence type="ECO:0000259" key="1">
    <source>
        <dbReference type="PROSITE" id="PS50011"/>
    </source>
</evidence>
<dbReference type="AlphaFoldDB" id="A0AAD4QZ70"/>
<comment type="caution">
    <text evidence="2">The sequence shown here is derived from an EMBL/GenBank/DDBJ whole genome shotgun (WGS) entry which is preliminary data.</text>
</comment>
<name>A0AAD4QZ70_9BILA</name>
<keyword evidence="2" id="KW-0418">Kinase</keyword>
<gene>
    <name evidence="2" type="ORF">DdX_17205</name>
</gene>